<comment type="similarity">
    <text evidence="1">Belongs to the peptidase S10 family.</text>
</comment>
<evidence type="ECO:0000256" key="4">
    <source>
        <dbReference type="ARBA" id="ARBA00022729"/>
    </source>
</evidence>
<dbReference type="PRINTS" id="PR00724">
    <property type="entry name" value="CRBOXYPTASEC"/>
</dbReference>
<dbReference type="Pfam" id="PF00450">
    <property type="entry name" value="Peptidase_S10"/>
    <property type="match status" value="1"/>
</dbReference>
<name>A0ABQ9F882_TEGGR</name>
<evidence type="ECO:0000256" key="1">
    <source>
        <dbReference type="ARBA" id="ARBA00009431"/>
    </source>
</evidence>
<dbReference type="Proteomes" id="UP001217089">
    <property type="component" value="Unassembled WGS sequence"/>
</dbReference>
<dbReference type="PANTHER" id="PTHR11802">
    <property type="entry name" value="SERINE PROTEASE FAMILY S10 SERINE CARBOXYPEPTIDASE"/>
    <property type="match status" value="1"/>
</dbReference>
<evidence type="ECO:0000256" key="3">
    <source>
        <dbReference type="ARBA" id="ARBA00022670"/>
    </source>
</evidence>
<sequence length="446" mass="50938">MMVSEINGRGAFRKMFPEHYPPMIKNGVDPGEPVYLTPYIEKGDYDTAQKMSLVGPLDGTTIKSYAGFITKDPMNAPVVLWLQGGPGGSSLFGLFVENGPIMVDKNIKLKNKDITWNEKYSMLYIDNPVGTGFSYTQRDAGYAKDEVDVARDLYSCLTQFFQAFYQFQKNPFYATGESYAGKYVPAISYKIHTENPTAKLKINFQGMAIGDGLCDPQTMMGQYASFMYSIGLLDEQQRGYFQAMTDKAVAYINDKQYFEAFKIFDLLLNGDLTPYKPYFYNVTGTSNYYNFLLTEEPEEFEYYGKYLADPSVRKAIHVGNLTYNDGEAVEKHLVNDIMASVKDWIVPLMDNYKVMIYNGQLDIIIAVPLSETFITSIPWKGQMKYRNATRFIWKVDDSDKEVAGYVREVNNFYQVIVRNAGHILPYDQPRAGYDMIQRFIEGRGFH</sequence>
<organism evidence="7 8">
    <name type="scientific">Tegillarca granosa</name>
    <name type="common">Malaysian cockle</name>
    <name type="synonym">Anadara granosa</name>
    <dbReference type="NCBI Taxonomy" id="220873"/>
    <lineage>
        <taxon>Eukaryota</taxon>
        <taxon>Metazoa</taxon>
        <taxon>Spiralia</taxon>
        <taxon>Lophotrochozoa</taxon>
        <taxon>Mollusca</taxon>
        <taxon>Bivalvia</taxon>
        <taxon>Autobranchia</taxon>
        <taxon>Pteriomorphia</taxon>
        <taxon>Arcoida</taxon>
        <taxon>Arcoidea</taxon>
        <taxon>Arcidae</taxon>
        <taxon>Tegillarca</taxon>
    </lineage>
</organism>
<keyword evidence="8" id="KW-1185">Reference proteome</keyword>
<evidence type="ECO:0000256" key="2">
    <source>
        <dbReference type="ARBA" id="ARBA00022645"/>
    </source>
</evidence>
<proteinExistence type="inferred from homology"/>
<protein>
    <recommendedName>
        <fullName evidence="9">Serine carboxypeptidase CPVL</fullName>
    </recommendedName>
</protein>
<dbReference type="InterPro" id="IPR029058">
    <property type="entry name" value="AB_hydrolase_fold"/>
</dbReference>
<dbReference type="InterPro" id="IPR001563">
    <property type="entry name" value="Peptidase_S10"/>
</dbReference>
<evidence type="ECO:0000256" key="5">
    <source>
        <dbReference type="ARBA" id="ARBA00022801"/>
    </source>
</evidence>
<accession>A0ABQ9F882</accession>
<evidence type="ECO:0000256" key="6">
    <source>
        <dbReference type="ARBA" id="ARBA00023180"/>
    </source>
</evidence>
<evidence type="ECO:0008006" key="9">
    <source>
        <dbReference type="Google" id="ProtNLM"/>
    </source>
</evidence>
<comment type="caution">
    <text evidence="7">The sequence shown here is derived from an EMBL/GenBank/DDBJ whole genome shotgun (WGS) entry which is preliminary data.</text>
</comment>
<keyword evidence="2" id="KW-0121">Carboxypeptidase</keyword>
<reference evidence="7 8" key="1">
    <citation type="submission" date="2022-12" db="EMBL/GenBank/DDBJ databases">
        <title>Chromosome-level genome of Tegillarca granosa.</title>
        <authorList>
            <person name="Kim J."/>
        </authorList>
    </citation>
    <scope>NUCLEOTIDE SEQUENCE [LARGE SCALE GENOMIC DNA]</scope>
    <source>
        <strain evidence="7">Teg-2019</strain>
        <tissue evidence="7">Adductor muscle</tissue>
    </source>
</reference>
<dbReference type="PANTHER" id="PTHR11802:SF472">
    <property type="entry name" value="SERINE CARBOXYPEPTIDASE CPVL-RELATED"/>
    <property type="match status" value="1"/>
</dbReference>
<keyword evidence="3" id="KW-0645">Protease</keyword>
<keyword evidence="6" id="KW-0325">Glycoprotein</keyword>
<dbReference type="SUPFAM" id="SSF53474">
    <property type="entry name" value="alpha/beta-Hydrolases"/>
    <property type="match status" value="1"/>
</dbReference>
<dbReference type="EMBL" id="JARBDR010000342">
    <property type="protein sequence ID" value="KAJ8313565.1"/>
    <property type="molecule type" value="Genomic_DNA"/>
</dbReference>
<keyword evidence="4" id="KW-0732">Signal</keyword>
<evidence type="ECO:0000313" key="8">
    <source>
        <dbReference type="Proteomes" id="UP001217089"/>
    </source>
</evidence>
<dbReference type="Gene3D" id="3.40.50.1820">
    <property type="entry name" value="alpha/beta hydrolase"/>
    <property type="match status" value="1"/>
</dbReference>
<evidence type="ECO:0000313" key="7">
    <source>
        <dbReference type="EMBL" id="KAJ8313565.1"/>
    </source>
</evidence>
<keyword evidence="5" id="KW-0378">Hydrolase</keyword>
<gene>
    <name evidence="7" type="ORF">KUTeg_008126</name>
</gene>